<reference evidence="2" key="1">
    <citation type="journal article" date="2021" name="Front. Microbiol.">
        <title>Comprehensive Comparative Genomics and Phenotyping of Methylobacterium Species.</title>
        <authorList>
            <person name="Alessa O."/>
            <person name="Ogura Y."/>
            <person name="Fujitani Y."/>
            <person name="Takami H."/>
            <person name="Hayashi T."/>
            <person name="Sahin N."/>
            <person name="Tani A."/>
        </authorList>
    </citation>
    <scope>NUCLEOTIDE SEQUENCE</scope>
    <source>
        <strain evidence="2">DSM 23632</strain>
    </source>
</reference>
<sequence length="152" mass="16830">MTETALRDRENASATAWLMRGRSDTVLLPVATSEPPTQVHEAPLVDALPMTGRRDWSSTLDLIREATAAIRISEERSSELEQELKRTVAQAIEREQALEAKFAKSEVRAELAEKRASEAEEWLARLHEAVVAGFTRTAPEPSQPDLARPSVA</sequence>
<protein>
    <recommendedName>
        <fullName evidence="4">ATPase</fullName>
    </recommendedName>
</protein>
<gene>
    <name evidence="2" type="ORF">MPOCJGCO_4513</name>
</gene>
<keyword evidence="3" id="KW-1185">Reference proteome</keyword>
<evidence type="ECO:0000313" key="2">
    <source>
        <dbReference type="EMBL" id="GJE62380.1"/>
    </source>
</evidence>
<evidence type="ECO:0008006" key="4">
    <source>
        <dbReference type="Google" id="ProtNLM"/>
    </source>
</evidence>
<keyword evidence="1" id="KW-0175">Coiled coil</keyword>
<dbReference type="Proteomes" id="UP001055057">
    <property type="component" value="Unassembled WGS sequence"/>
</dbReference>
<evidence type="ECO:0000313" key="3">
    <source>
        <dbReference type="Proteomes" id="UP001055057"/>
    </source>
</evidence>
<organism evidence="2 3">
    <name type="scientific">Methylobacterium trifolii</name>
    <dbReference type="NCBI Taxonomy" id="1003092"/>
    <lineage>
        <taxon>Bacteria</taxon>
        <taxon>Pseudomonadati</taxon>
        <taxon>Pseudomonadota</taxon>
        <taxon>Alphaproteobacteria</taxon>
        <taxon>Hyphomicrobiales</taxon>
        <taxon>Methylobacteriaceae</taxon>
        <taxon>Methylobacterium</taxon>
    </lineage>
</organism>
<feature type="coiled-coil region" evidence="1">
    <location>
        <begin position="63"/>
        <end position="115"/>
    </location>
</feature>
<dbReference type="EMBL" id="BPRB01000314">
    <property type="protein sequence ID" value="GJE62380.1"/>
    <property type="molecule type" value="Genomic_DNA"/>
</dbReference>
<comment type="caution">
    <text evidence="2">The sequence shown here is derived from an EMBL/GenBank/DDBJ whole genome shotgun (WGS) entry which is preliminary data.</text>
</comment>
<evidence type="ECO:0000256" key="1">
    <source>
        <dbReference type="SAM" id="Coils"/>
    </source>
</evidence>
<accession>A0ABQ4U4P7</accession>
<reference evidence="2" key="2">
    <citation type="submission" date="2021-08" db="EMBL/GenBank/DDBJ databases">
        <authorList>
            <person name="Tani A."/>
            <person name="Ola A."/>
            <person name="Ogura Y."/>
            <person name="Katsura K."/>
            <person name="Hayashi T."/>
        </authorList>
    </citation>
    <scope>NUCLEOTIDE SEQUENCE</scope>
    <source>
        <strain evidence="2">DSM 23632</strain>
    </source>
</reference>
<proteinExistence type="predicted"/>
<name>A0ABQ4U4P7_9HYPH</name>